<keyword evidence="2" id="KW-0732">Signal</keyword>
<dbReference type="GO" id="GO:0006508">
    <property type="term" value="P:proteolysis"/>
    <property type="evidence" value="ECO:0007669"/>
    <property type="project" value="InterPro"/>
</dbReference>
<dbReference type="Gene3D" id="2.40.70.10">
    <property type="entry name" value="Acid Proteases"/>
    <property type="match status" value="1"/>
</dbReference>
<dbReference type="InterPro" id="IPR001461">
    <property type="entry name" value="Aspartic_peptidase_A1"/>
</dbReference>
<keyword evidence="5" id="KW-1185">Reference proteome</keyword>
<comment type="caution">
    <text evidence="4">The sequence shown here is derived from an EMBL/GenBank/DDBJ whole genome shotgun (WGS) entry which is preliminary data.</text>
</comment>
<sequence>MVAATLNKALLAGAALAGLGLGAPSLGNVQGRGYEDRPRRYTVGQIANENFRRVGPMEMAKAHAKYNAPIPQSLRNAVARRTNQTGSVAANPQAYDSEYLVPVSIGSPPQTVMLDFDTGSADLWVTSEFEAFYSDQTPYDPGSSSTARLIFDYWSISYGDGSSAGGIVFTDVVDVGGVVAKHQAVELALVETASFFDNPSESGLLGLAFSTINQVRPHQQKTFFDNVKDSLEGKGSLPKIFEAVIMAAYRALLAVDR</sequence>
<dbReference type="PANTHER" id="PTHR47966:SF1">
    <property type="entry name" value="ASPARTYL PROTEINASE"/>
    <property type="match status" value="1"/>
</dbReference>
<evidence type="ECO:0000256" key="2">
    <source>
        <dbReference type="SAM" id="SignalP"/>
    </source>
</evidence>
<dbReference type="InterPro" id="IPR021109">
    <property type="entry name" value="Peptidase_aspartic_dom_sf"/>
</dbReference>
<evidence type="ECO:0000259" key="3">
    <source>
        <dbReference type="PROSITE" id="PS51767"/>
    </source>
</evidence>
<dbReference type="InterPro" id="IPR033121">
    <property type="entry name" value="PEPTIDASE_A1"/>
</dbReference>
<name>A0AAN6NE15_9PEZI</name>
<dbReference type="PANTHER" id="PTHR47966">
    <property type="entry name" value="BETA-SITE APP-CLEAVING ENZYME, ISOFORM A-RELATED"/>
    <property type="match status" value="1"/>
</dbReference>
<dbReference type="EMBL" id="MU853766">
    <property type="protein sequence ID" value="KAK3943349.1"/>
    <property type="molecule type" value="Genomic_DNA"/>
</dbReference>
<dbReference type="SUPFAM" id="SSF50630">
    <property type="entry name" value="Acid proteases"/>
    <property type="match status" value="1"/>
</dbReference>
<dbReference type="GO" id="GO:0004190">
    <property type="term" value="F:aspartic-type endopeptidase activity"/>
    <property type="evidence" value="ECO:0007669"/>
    <property type="project" value="InterPro"/>
</dbReference>
<feature type="chain" id="PRO_5042888400" evidence="2">
    <location>
        <begin position="23"/>
        <end position="257"/>
    </location>
</feature>
<evidence type="ECO:0000313" key="5">
    <source>
        <dbReference type="Proteomes" id="UP001303473"/>
    </source>
</evidence>
<feature type="domain" description="Peptidase A1" evidence="3">
    <location>
        <begin position="99"/>
        <end position="257"/>
    </location>
</feature>
<comment type="similarity">
    <text evidence="1">Belongs to the peptidase A1 family.</text>
</comment>
<dbReference type="Proteomes" id="UP001303473">
    <property type="component" value="Unassembled WGS sequence"/>
</dbReference>
<accession>A0AAN6NE15</accession>
<dbReference type="PROSITE" id="PS51767">
    <property type="entry name" value="PEPTIDASE_A1"/>
    <property type="match status" value="1"/>
</dbReference>
<gene>
    <name evidence="4" type="ORF">QBC46DRAFT_351519</name>
</gene>
<protein>
    <submittedName>
        <fullName evidence="4">Aspartic peptidase domain-containing protein</fullName>
    </submittedName>
</protein>
<proteinExistence type="inferred from homology"/>
<reference evidence="5" key="1">
    <citation type="journal article" date="2023" name="Mol. Phylogenet. Evol.">
        <title>Genome-scale phylogeny and comparative genomics of the fungal order Sordariales.</title>
        <authorList>
            <person name="Hensen N."/>
            <person name="Bonometti L."/>
            <person name="Westerberg I."/>
            <person name="Brannstrom I.O."/>
            <person name="Guillou S."/>
            <person name="Cros-Aarteil S."/>
            <person name="Calhoun S."/>
            <person name="Haridas S."/>
            <person name="Kuo A."/>
            <person name="Mondo S."/>
            <person name="Pangilinan J."/>
            <person name="Riley R."/>
            <person name="LaButti K."/>
            <person name="Andreopoulos B."/>
            <person name="Lipzen A."/>
            <person name="Chen C."/>
            <person name="Yan M."/>
            <person name="Daum C."/>
            <person name="Ng V."/>
            <person name="Clum A."/>
            <person name="Steindorff A."/>
            <person name="Ohm R.A."/>
            <person name="Martin F."/>
            <person name="Silar P."/>
            <person name="Natvig D.O."/>
            <person name="Lalanne C."/>
            <person name="Gautier V."/>
            <person name="Ament-Velasquez S.L."/>
            <person name="Kruys A."/>
            <person name="Hutchinson M.I."/>
            <person name="Powell A.J."/>
            <person name="Barry K."/>
            <person name="Miller A.N."/>
            <person name="Grigoriev I.V."/>
            <person name="Debuchy R."/>
            <person name="Gladieux P."/>
            <person name="Hiltunen Thoren M."/>
            <person name="Johannesson H."/>
        </authorList>
    </citation>
    <scope>NUCLEOTIDE SEQUENCE [LARGE SCALE GENOMIC DNA]</scope>
    <source>
        <strain evidence="5">CBS 340.73</strain>
    </source>
</reference>
<feature type="signal peptide" evidence="2">
    <location>
        <begin position="1"/>
        <end position="22"/>
    </location>
</feature>
<evidence type="ECO:0000256" key="1">
    <source>
        <dbReference type="ARBA" id="ARBA00007447"/>
    </source>
</evidence>
<organism evidence="4 5">
    <name type="scientific">Diplogelasinospora grovesii</name>
    <dbReference type="NCBI Taxonomy" id="303347"/>
    <lineage>
        <taxon>Eukaryota</taxon>
        <taxon>Fungi</taxon>
        <taxon>Dikarya</taxon>
        <taxon>Ascomycota</taxon>
        <taxon>Pezizomycotina</taxon>
        <taxon>Sordariomycetes</taxon>
        <taxon>Sordariomycetidae</taxon>
        <taxon>Sordariales</taxon>
        <taxon>Diplogelasinosporaceae</taxon>
        <taxon>Diplogelasinospora</taxon>
    </lineage>
</organism>
<evidence type="ECO:0000313" key="4">
    <source>
        <dbReference type="EMBL" id="KAK3943349.1"/>
    </source>
</evidence>
<dbReference type="AlphaFoldDB" id="A0AAN6NE15"/>
<dbReference type="Pfam" id="PF00026">
    <property type="entry name" value="Asp"/>
    <property type="match status" value="1"/>
</dbReference>